<dbReference type="Proteomes" id="UP000238523">
    <property type="component" value="Plasmid pRLN1"/>
</dbReference>
<gene>
    <name evidence="2" type="ORF">CUJ84_pRLN1001075</name>
</gene>
<name>A0A2K9ZE66_RHILE</name>
<dbReference type="AlphaFoldDB" id="A0A2K9ZE66"/>
<organism evidence="2 3">
    <name type="scientific">Rhizobium leguminosarum</name>
    <dbReference type="NCBI Taxonomy" id="384"/>
    <lineage>
        <taxon>Bacteria</taxon>
        <taxon>Pseudomonadati</taxon>
        <taxon>Pseudomonadota</taxon>
        <taxon>Alphaproteobacteria</taxon>
        <taxon>Hyphomicrobiales</taxon>
        <taxon>Rhizobiaceae</taxon>
        <taxon>Rhizobium/Agrobacterium group</taxon>
        <taxon>Rhizobium</taxon>
    </lineage>
</organism>
<proteinExistence type="predicted"/>
<keyword evidence="2" id="KW-0614">Plasmid</keyword>
<evidence type="ECO:0000313" key="3">
    <source>
        <dbReference type="Proteomes" id="UP000238523"/>
    </source>
</evidence>
<feature type="region of interest" description="Disordered" evidence="1">
    <location>
        <begin position="80"/>
        <end position="112"/>
    </location>
</feature>
<evidence type="ECO:0000256" key="1">
    <source>
        <dbReference type="SAM" id="MobiDB-lite"/>
    </source>
</evidence>
<protein>
    <submittedName>
        <fullName evidence="2">Uncharacterized protein</fullName>
    </submittedName>
</protein>
<dbReference type="EMBL" id="CP025013">
    <property type="protein sequence ID" value="AUW46529.1"/>
    <property type="molecule type" value="Genomic_DNA"/>
</dbReference>
<geneLocation type="plasmid" evidence="3">
    <name>prln1</name>
</geneLocation>
<evidence type="ECO:0000313" key="2">
    <source>
        <dbReference type="EMBL" id="AUW46529.1"/>
    </source>
</evidence>
<reference evidence="2 3" key="1">
    <citation type="submission" date="2017-11" db="EMBL/GenBank/DDBJ databases">
        <title>Complete genome of Rhizobium leguminosarum Norway, an ineffective micro-symbiont.</title>
        <authorList>
            <person name="Hoffrichter A."/>
            <person name="Liang J."/>
            <person name="Brachmann A."/>
            <person name="Marin M."/>
        </authorList>
    </citation>
    <scope>NUCLEOTIDE SEQUENCE [LARGE SCALE GENOMIC DNA]</scope>
    <source>
        <strain evidence="2 3">Norway</strain>
        <plasmid evidence="3">Plasmid prln1</plasmid>
    </source>
</reference>
<feature type="compositionally biased region" description="Basic and acidic residues" evidence="1">
    <location>
        <begin position="86"/>
        <end position="99"/>
    </location>
</feature>
<accession>A0A2K9ZE66</accession>
<sequence>MTDNYKFRSDAASKYDVVPLKYGQQDEKRSICQMLCTALNIMDGDSQGAAVNAVAWRLETREKDRNDIYGRCRFEQGRNALQRHHLREDRGDDRRRQLSCERTTAAGDEARR</sequence>